<dbReference type="AlphaFoldDB" id="A0A6G9YJT5"/>
<accession>A0A6G9YJT5</accession>
<dbReference type="Proteomes" id="UP000503540">
    <property type="component" value="Chromosome"/>
</dbReference>
<dbReference type="EMBL" id="CP046172">
    <property type="protein sequence ID" value="QIS13448.1"/>
    <property type="molecule type" value="Genomic_DNA"/>
</dbReference>
<keyword evidence="2" id="KW-1185">Reference proteome</keyword>
<dbReference type="InterPro" id="IPR022536">
    <property type="entry name" value="EspC"/>
</dbReference>
<proteinExistence type="predicted"/>
<dbReference type="GO" id="GO:0009306">
    <property type="term" value="P:protein secretion"/>
    <property type="evidence" value="ECO:0007669"/>
    <property type="project" value="InterPro"/>
</dbReference>
<evidence type="ECO:0000313" key="1">
    <source>
        <dbReference type="EMBL" id="QIS13448.1"/>
    </source>
</evidence>
<dbReference type="KEGG" id="nah:F5544_27975"/>
<evidence type="ECO:0000313" key="2">
    <source>
        <dbReference type="Proteomes" id="UP000503540"/>
    </source>
</evidence>
<dbReference type="Pfam" id="PF10824">
    <property type="entry name" value="T7SS_ESX_EspC"/>
    <property type="match status" value="1"/>
</dbReference>
<protein>
    <submittedName>
        <fullName evidence="1">ESX-1 secretion-associated protein</fullName>
    </submittedName>
</protein>
<sequence>MKGWTMGDASGVAVDPEKIRTHATNVESVGRSLSQAVEAAQAVSLPTDAFGKLCAFLPPLFLDSIESEGVTTLRTAQQALTDDASKLRSVAAGFEQVDTTNAANLKSVDANGAR</sequence>
<reference evidence="1 2" key="1">
    <citation type="journal article" date="2019" name="ACS Chem. Biol.">
        <title>Identification and Mobilization of a Cryptic Antibiotic Biosynthesis Gene Locus from a Human-Pathogenic Nocardia Isolate.</title>
        <authorList>
            <person name="Herisse M."/>
            <person name="Ishida K."/>
            <person name="Porter J.L."/>
            <person name="Howden B."/>
            <person name="Hertweck C."/>
            <person name="Stinear T.P."/>
            <person name="Pidot S.J."/>
        </authorList>
    </citation>
    <scope>NUCLEOTIDE SEQUENCE [LARGE SCALE GENOMIC DNA]</scope>
    <source>
        <strain evidence="1 2">AUSMDU00012717</strain>
    </source>
</reference>
<gene>
    <name evidence="1" type="ORF">F5544_27975</name>
</gene>
<name>A0A6G9YJT5_9NOCA</name>
<organism evidence="1 2">
    <name type="scientific">Nocardia arthritidis</name>
    <dbReference type="NCBI Taxonomy" id="228602"/>
    <lineage>
        <taxon>Bacteria</taxon>
        <taxon>Bacillati</taxon>
        <taxon>Actinomycetota</taxon>
        <taxon>Actinomycetes</taxon>
        <taxon>Mycobacteriales</taxon>
        <taxon>Nocardiaceae</taxon>
        <taxon>Nocardia</taxon>
    </lineage>
</organism>